<organism evidence="4 5">
    <name type="scientific">Novipirellula herctigrandis</name>
    <dbReference type="NCBI Taxonomy" id="2527986"/>
    <lineage>
        <taxon>Bacteria</taxon>
        <taxon>Pseudomonadati</taxon>
        <taxon>Planctomycetota</taxon>
        <taxon>Planctomycetia</taxon>
        <taxon>Pirellulales</taxon>
        <taxon>Pirellulaceae</taxon>
        <taxon>Novipirellula</taxon>
    </lineage>
</organism>
<dbReference type="AlphaFoldDB" id="A0A5C5Z388"/>
<dbReference type="PROSITE" id="PS51318">
    <property type="entry name" value="TAT"/>
    <property type="match status" value="1"/>
</dbReference>
<name>A0A5C5Z388_9BACT</name>
<evidence type="ECO:0000256" key="2">
    <source>
        <dbReference type="SAM" id="SignalP"/>
    </source>
</evidence>
<dbReference type="Gene3D" id="3.40.50.720">
    <property type="entry name" value="NAD(P)-binding Rossmann-like Domain"/>
    <property type="match status" value="1"/>
</dbReference>
<dbReference type="InterPro" id="IPR000683">
    <property type="entry name" value="Gfo/Idh/MocA-like_OxRdtase_N"/>
</dbReference>
<keyword evidence="1" id="KW-0560">Oxidoreductase</keyword>
<dbReference type="GO" id="GO:0016798">
    <property type="term" value="F:hydrolase activity, acting on glycosyl bonds"/>
    <property type="evidence" value="ECO:0007669"/>
    <property type="project" value="UniProtKB-KW"/>
</dbReference>
<dbReference type="PANTHER" id="PTHR43818">
    <property type="entry name" value="BCDNA.GH03377"/>
    <property type="match status" value="1"/>
</dbReference>
<keyword evidence="4" id="KW-0326">Glycosidase</keyword>
<dbReference type="PANTHER" id="PTHR43818:SF11">
    <property type="entry name" value="BCDNA.GH03377"/>
    <property type="match status" value="1"/>
</dbReference>
<dbReference type="Proteomes" id="UP000315010">
    <property type="component" value="Unassembled WGS sequence"/>
</dbReference>
<keyword evidence="2" id="KW-0732">Signal</keyword>
<keyword evidence="5" id="KW-1185">Reference proteome</keyword>
<evidence type="ECO:0000313" key="4">
    <source>
        <dbReference type="EMBL" id="TWT81321.1"/>
    </source>
</evidence>
<dbReference type="NCBIfam" id="TIGR01409">
    <property type="entry name" value="TAT_signal_seq"/>
    <property type="match status" value="1"/>
</dbReference>
<dbReference type="RefSeq" id="WP_146397184.1">
    <property type="nucleotide sequence ID" value="NZ_SJPJ01000001.1"/>
</dbReference>
<dbReference type="Gene3D" id="3.30.360.10">
    <property type="entry name" value="Dihydrodipicolinate Reductase, domain 2"/>
    <property type="match status" value="1"/>
</dbReference>
<feature type="signal peptide" evidence="2">
    <location>
        <begin position="1"/>
        <end position="27"/>
    </location>
</feature>
<dbReference type="SUPFAM" id="SSF51735">
    <property type="entry name" value="NAD(P)-binding Rossmann-fold domains"/>
    <property type="match status" value="1"/>
</dbReference>
<dbReference type="OrthoDB" id="9815825at2"/>
<dbReference type="InterPro" id="IPR006311">
    <property type="entry name" value="TAT_signal"/>
</dbReference>
<dbReference type="Pfam" id="PF01408">
    <property type="entry name" value="GFO_IDH_MocA"/>
    <property type="match status" value="1"/>
</dbReference>
<dbReference type="InterPro" id="IPR050463">
    <property type="entry name" value="Gfo/Idh/MocA_oxidrdct_glycsds"/>
</dbReference>
<reference evidence="4 5" key="1">
    <citation type="submission" date="2019-02" db="EMBL/GenBank/DDBJ databases">
        <title>Deep-cultivation of Planctomycetes and their phenomic and genomic characterization uncovers novel biology.</title>
        <authorList>
            <person name="Wiegand S."/>
            <person name="Jogler M."/>
            <person name="Boedeker C."/>
            <person name="Pinto D."/>
            <person name="Vollmers J."/>
            <person name="Rivas-Marin E."/>
            <person name="Kohn T."/>
            <person name="Peeters S.H."/>
            <person name="Heuer A."/>
            <person name="Rast P."/>
            <person name="Oberbeckmann S."/>
            <person name="Bunk B."/>
            <person name="Jeske O."/>
            <person name="Meyerdierks A."/>
            <person name="Storesund J.E."/>
            <person name="Kallscheuer N."/>
            <person name="Luecker S."/>
            <person name="Lage O.M."/>
            <person name="Pohl T."/>
            <person name="Merkel B.J."/>
            <person name="Hornburger P."/>
            <person name="Mueller R.-W."/>
            <person name="Bruemmer F."/>
            <person name="Labrenz M."/>
            <person name="Spormann A.M."/>
            <person name="Op Den Camp H."/>
            <person name="Overmann J."/>
            <person name="Amann R."/>
            <person name="Jetten M.S.M."/>
            <person name="Mascher T."/>
            <person name="Medema M.H."/>
            <person name="Devos D.P."/>
            <person name="Kaster A.-K."/>
            <person name="Ovreas L."/>
            <person name="Rohde M."/>
            <person name="Galperin M.Y."/>
            <person name="Jogler C."/>
        </authorList>
    </citation>
    <scope>NUCLEOTIDE SEQUENCE [LARGE SCALE GENOMIC DNA]</scope>
    <source>
        <strain evidence="4 5">CA13</strain>
    </source>
</reference>
<comment type="caution">
    <text evidence="4">The sequence shown here is derived from an EMBL/GenBank/DDBJ whole genome shotgun (WGS) entry which is preliminary data.</text>
</comment>
<dbReference type="InterPro" id="IPR019546">
    <property type="entry name" value="TAT_signal_bac_arc"/>
</dbReference>
<keyword evidence="4" id="KW-0378">Hydrolase</keyword>
<feature type="domain" description="Gfo/Idh/MocA-like oxidoreductase N-terminal" evidence="3">
    <location>
        <begin position="57"/>
        <end position="174"/>
    </location>
</feature>
<dbReference type="EMBL" id="SJPJ01000001">
    <property type="protein sequence ID" value="TWT81321.1"/>
    <property type="molecule type" value="Genomic_DNA"/>
</dbReference>
<dbReference type="EC" id="3.2.1.-" evidence="4"/>
<dbReference type="GO" id="GO:0000166">
    <property type="term" value="F:nucleotide binding"/>
    <property type="evidence" value="ECO:0007669"/>
    <property type="project" value="InterPro"/>
</dbReference>
<dbReference type="InterPro" id="IPR036291">
    <property type="entry name" value="NAD(P)-bd_dom_sf"/>
</dbReference>
<evidence type="ECO:0000259" key="3">
    <source>
        <dbReference type="Pfam" id="PF01408"/>
    </source>
</evidence>
<feature type="chain" id="PRO_5022753486" evidence="2">
    <location>
        <begin position="28"/>
        <end position="408"/>
    </location>
</feature>
<protein>
    <submittedName>
        <fullName evidence="4">Glycosyl hydrolase</fullName>
        <ecNumber evidence="4">3.2.1.-</ecNumber>
    </submittedName>
</protein>
<sequence precursor="true">MSNITRRSFLTAAAAATAAGSSAPGFAQEDKVIPGFDQTDTDVDTSQVWTPFSDRKIRLGIVGHGVCKFGLKFELQNHPNVELVAVSDLFPDRCAEMAQIANCAKTYPSLEEMVKDESIEAIFCATDAPSHAKHAVLCMEHGKHVATAVPAFFGDIEDAERLLECCQKNKSLVYAMFETSCFHDDLYAMEKLFAADVFGRIIYSEGEYCHPHSIGAPRLGSYKDWRMNGARMWYPTHATAYYVGVTHKSLLDVSCQGTLPFDEDKRIPNAIGNMFTSEVGLFRTAEAGLSRMIICGSQGEYLEAGRLRGEYAGFHKTFRGDKVGKRRYAEAIKGGLKLKKYALPPGVKPGGHGGSHGYLGHDFIDSILQGRKPRVDVIDALNMTTPGYYAHLSAMKDGETMKIPQYSL</sequence>
<dbReference type="GO" id="GO:0016491">
    <property type="term" value="F:oxidoreductase activity"/>
    <property type="evidence" value="ECO:0007669"/>
    <property type="project" value="UniProtKB-KW"/>
</dbReference>
<gene>
    <name evidence="4" type="ORF">CA13_27730</name>
</gene>
<evidence type="ECO:0000313" key="5">
    <source>
        <dbReference type="Proteomes" id="UP000315010"/>
    </source>
</evidence>
<proteinExistence type="predicted"/>
<evidence type="ECO:0000256" key="1">
    <source>
        <dbReference type="ARBA" id="ARBA00023002"/>
    </source>
</evidence>
<accession>A0A5C5Z388</accession>